<dbReference type="EMBL" id="BARU01044069">
    <property type="protein sequence ID" value="GAH76354.1"/>
    <property type="molecule type" value="Genomic_DNA"/>
</dbReference>
<sequence>EITFAGIPTTYNLFEVTGTVRVTDIYGIVETQIENVASTLYLQLFSAGGTADITDAPGTNIQAAIVDSALIRNEDSTSGIALASAAAPAIVESTTYKDPTVPIILIADADQTTYIRLVLSAALASGEIHWHCKYEPLSDGGFVSPV</sequence>
<organism evidence="1">
    <name type="scientific">marine sediment metagenome</name>
    <dbReference type="NCBI Taxonomy" id="412755"/>
    <lineage>
        <taxon>unclassified sequences</taxon>
        <taxon>metagenomes</taxon>
        <taxon>ecological metagenomes</taxon>
    </lineage>
</organism>
<proteinExistence type="predicted"/>
<name>X1JDB7_9ZZZZ</name>
<dbReference type="AlphaFoldDB" id="X1JDB7"/>
<comment type="caution">
    <text evidence="1">The sequence shown here is derived from an EMBL/GenBank/DDBJ whole genome shotgun (WGS) entry which is preliminary data.</text>
</comment>
<feature type="non-terminal residue" evidence="1">
    <location>
        <position position="1"/>
    </location>
</feature>
<reference evidence="1" key="1">
    <citation type="journal article" date="2014" name="Front. Microbiol.">
        <title>High frequency of phylogenetically diverse reductive dehalogenase-homologous genes in deep subseafloor sedimentary metagenomes.</title>
        <authorList>
            <person name="Kawai M."/>
            <person name="Futagami T."/>
            <person name="Toyoda A."/>
            <person name="Takaki Y."/>
            <person name="Nishi S."/>
            <person name="Hori S."/>
            <person name="Arai W."/>
            <person name="Tsubouchi T."/>
            <person name="Morono Y."/>
            <person name="Uchiyama I."/>
            <person name="Ito T."/>
            <person name="Fujiyama A."/>
            <person name="Inagaki F."/>
            <person name="Takami H."/>
        </authorList>
    </citation>
    <scope>NUCLEOTIDE SEQUENCE</scope>
    <source>
        <strain evidence="1">Expedition CK06-06</strain>
    </source>
</reference>
<accession>X1JDB7</accession>
<protein>
    <submittedName>
        <fullName evidence="1">Uncharacterized protein</fullName>
    </submittedName>
</protein>
<gene>
    <name evidence="1" type="ORF">S03H2_67344</name>
</gene>
<evidence type="ECO:0000313" key="1">
    <source>
        <dbReference type="EMBL" id="GAH76354.1"/>
    </source>
</evidence>